<feature type="region of interest" description="Disordered" evidence="1">
    <location>
        <begin position="1"/>
        <end position="25"/>
    </location>
</feature>
<reference evidence="2 3" key="1">
    <citation type="journal article" date="2014" name="Nature">
        <title>An environmental bacterial taxon with a large and distinct metabolic repertoire.</title>
        <authorList>
            <person name="Wilson M.C."/>
            <person name="Mori T."/>
            <person name="Ruckert C."/>
            <person name="Uria A.R."/>
            <person name="Helf M.J."/>
            <person name="Takada K."/>
            <person name="Gernert C."/>
            <person name="Steffens U.A."/>
            <person name="Heycke N."/>
            <person name="Schmitt S."/>
            <person name="Rinke C."/>
            <person name="Helfrich E.J."/>
            <person name="Brachmann A.O."/>
            <person name="Gurgui C."/>
            <person name="Wakimoto T."/>
            <person name="Kracht M."/>
            <person name="Crusemann M."/>
            <person name="Hentschel U."/>
            <person name="Abe I."/>
            <person name="Matsunaga S."/>
            <person name="Kalinowski J."/>
            <person name="Takeyama H."/>
            <person name="Piel J."/>
        </authorList>
    </citation>
    <scope>NUCLEOTIDE SEQUENCE [LARGE SCALE GENOMIC DNA]</scope>
    <source>
        <strain evidence="3">TSY2</strain>
    </source>
</reference>
<dbReference type="InterPro" id="IPR045428">
    <property type="entry name" value="EACC1"/>
</dbReference>
<proteinExistence type="predicted"/>
<dbReference type="Proteomes" id="UP000019140">
    <property type="component" value="Unassembled WGS sequence"/>
</dbReference>
<accession>W4LTV3</accession>
<sequence length="127" mass="14210">MPKANPSAANLEIRVESPHDDPTDADWQRECRELYNRLLDLPEVGGVTPKTQPALAGDKGALEQFHQLIAYGISIGAFSALYQVVKLWLEHRPRCDVTLKFPDGSEIKAQKVSLQEAERLMKSRGQI</sequence>
<dbReference type="EMBL" id="AZHX01001638">
    <property type="protein sequence ID" value="ETX01275.1"/>
    <property type="molecule type" value="Genomic_DNA"/>
</dbReference>
<gene>
    <name evidence="2" type="ORF">ETSY2_37515</name>
</gene>
<organism evidence="2 3">
    <name type="scientific">Candidatus Entotheonella gemina</name>
    <dbReference type="NCBI Taxonomy" id="1429439"/>
    <lineage>
        <taxon>Bacteria</taxon>
        <taxon>Pseudomonadati</taxon>
        <taxon>Nitrospinota/Tectimicrobiota group</taxon>
        <taxon>Candidatus Tectimicrobiota</taxon>
        <taxon>Candidatus Entotheonellia</taxon>
        <taxon>Candidatus Entotheonellales</taxon>
        <taxon>Candidatus Entotheonellaceae</taxon>
        <taxon>Candidatus Entotheonella</taxon>
    </lineage>
</organism>
<dbReference type="HOGENOM" id="CLU_1966537_0_0_7"/>
<dbReference type="Pfam" id="PF19953">
    <property type="entry name" value="EACC1"/>
    <property type="match status" value="1"/>
</dbReference>
<dbReference type="AlphaFoldDB" id="W4LTV3"/>
<protein>
    <submittedName>
        <fullName evidence="2">Uncharacterized protein</fullName>
    </submittedName>
</protein>
<comment type="caution">
    <text evidence="2">The sequence shown here is derived from an EMBL/GenBank/DDBJ whole genome shotgun (WGS) entry which is preliminary data.</text>
</comment>
<name>W4LTV3_9BACT</name>
<evidence type="ECO:0000313" key="2">
    <source>
        <dbReference type="EMBL" id="ETX01275.1"/>
    </source>
</evidence>
<keyword evidence="3" id="KW-1185">Reference proteome</keyword>
<evidence type="ECO:0000256" key="1">
    <source>
        <dbReference type="SAM" id="MobiDB-lite"/>
    </source>
</evidence>
<feature type="compositionally biased region" description="Basic and acidic residues" evidence="1">
    <location>
        <begin position="13"/>
        <end position="25"/>
    </location>
</feature>
<evidence type="ECO:0000313" key="3">
    <source>
        <dbReference type="Proteomes" id="UP000019140"/>
    </source>
</evidence>